<reference evidence="1" key="2">
    <citation type="submission" date="2023-05" db="EMBL/GenBank/DDBJ databases">
        <authorList>
            <person name="Fouks B."/>
        </authorList>
    </citation>
    <scope>NUCLEOTIDE SEQUENCE</scope>
    <source>
        <strain evidence="1">Stay&amp;Tobe</strain>
        <tissue evidence="1">Testes</tissue>
    </source>
</reference>
<feature type="non-terminal residue" evidence="1">
    <location>
        <position position="1"/>
    </location>
</feature>
<name>A0AAD7ZPP0_DIPPU</name>
<feature type="non-terminal residue" evidence="1">
    <location>
        <position position="74"/>
    </location>
</feature>
<evidence type="ECO:0000313" key="2">
    <source>
        <dbReference type="Proteomes" id="UP001233999"/>
    </source>
</evidence>
<sequence>FLGRIAHTPKYAVHVPRLYVRSAAVVRPARSLPAEQVPQYERPSIRKRSNPGDFIDDPRVLRLTLKPIVELEGT</sequence>
<keyword evidence="2" id="KW-1185">Reference proteome</keyword>
<gene>
    <name evidence="1" type="ORF">L9F63_021415</name>
</gene>
<reference evidence="1" key="1">
    <citation type="journal article" date="2023" name="IScience">
        <title>Live-bearing cockroach genome reveals convergent evolutionary mechanisms linked to viviparity in insects and beyond.</title>
        <authorList>
            <person name="Fouks B."/>
            <person name="Harrison M.C."/>
            <person name="Mikhailova A.A."/>
            <person name="Marchal E."/>
            <person name="English S."/>
            <person name="Carruthers M."/>
            <person name="Jennings E.C."/>
            <person name="Chiamaka E.L."/>
            <person name="Frigard R.A."/>
            <person name="Pippel M."/>
            <person name="Attardo G.M."/>
            <person name="Benoit J.B."/>
            <person name="Bornberg-Bauer E."/>
            <person name="Tobe S.S."/>
        </authorList>
    </citation>
    <scope>NUCLEOTIDE SEQUENCE</scope>
    <source>
        <strain evidence="1">Stay&amp;Tobe</strain>
    </source>
</reference>
<organism evidence="1 2">
    <name type="scientific">Diploptera punctata</name>
    <name type="common">Pacific beetle cockroach</name>
    <dbReference type="NCBI Taxonomy" id="6984"/>
    <lineage>
        <taxon>Eukaryota</taxon>
        <taxon>Metazoa</taxon>
        <taxon>Ecdysozoa</taxon>
        <taxon>Arthropoda</taxon>
        <taxon>Hexapoda</taxon>
        <taxon>Insecta</taxon>
        <taxon>Pterygota</taxon>
        <taxon>Neoptera</taxon>
        <taxon>Polyneoptera</taxon>
        <taxon>Dictyoptera</taxon>
        <taxon>Blattodea</taxon>
        <taxon>Blaberoidea</taxon>
        <taxon>Blaberidae</taxon>
        <taxon>Diplopterinae</taxon>
        <taxon>Diploptera</taxon>
    </lineage>
</organism>
<dbReference type="AlphaFoldDB" id="A0AAD7ZPP0"/>
<accession>A0AAD7ZPP0</accession>
<proteinExistence type="predicted"/>
<dbReference type="Proteomes" id="UP001233999">
    <property type="component" value="Unassembled WGS sequence"/>
</dbReference>
<protein>
    <submittedName>
        <fullName evidence="1">Uncharacterized protein</fullName>
    </submittedName>
</protein>
<comment type="caution">
    <text evidence="1">The sequence shown here is derived from an EMBL/GenBank/DDBJ whole genome shotgun (WGS) entry which is preliminary data.</text>
</comment>
<evidence type="ECO:0000313" key="1">
    <source>
        <dbReference type="EMBL" id="KAJ9584236.1"/>
    </source>
</evidence>
<dbReference type="EMBL" id="JASPKZ010007440">
    <property type="protein sequence ID" value="KAJ9584236.1"/>
    <property type="molecule type" value="Genomic_DNA"/>
</dbReference>